<accession>A0ABS3TS15</accession>
<dbReference type="Pfam" id="PF02518">
    <property type="entry name" value="HATPase_c"/>
    <property type="match status" value="1"/>
</dbReference>
<evidence type="ECO:0000256" key="3">
    <source>
        <dbReference type="ARBA" id="ARBA00012438"/>
    </source>
</evidence>
<dbReference type="SMART" id="SM00388">
    <property type="entry name" value="HisKA"/>
    <property type="match status" value="1"/>
</dbReference>
<dbReference type="InterPro" id="IPR004358">
    <property type="entry name" value="Sig_transdc_His_kin-like_C"/>
</dbReference>
<dbReference type="InterPro" id="IPR003661">
    <property type="entry name" value="HisK_dim/P_dom"/>
</dbReference>
<dbReference type="PRINTS" id="PR00344">
    <property type="entry name" value="BCTRLSENSOR"/>
</dbReference>
<gene>
    <name evidence="14" type="ORF">JFY56_14660</name>
</gene>
<keyword evidence="6 11" id="KW-0812">Transmembrane</keyword>
<keyword evidence="7 14" id="KW-0418">Kinase</keyword>
<comment type="catalytic activity">
    <reaction evidence="1">
        <text>ATP + protein L-histidine = ADP + protein N-phospho-L-histidine.</text>
        <dbReference type="EC" id="2.7.13.3"/>
    </reaction>
</comment>
<dbReference type="InterPro" id="IPR031930">
    <property type="entry name" value="HK_sensor"/>
</dbReference>
<evidence type="ECO:0000256" key="5">
    <source>
        <dbReference type="ARBA" id="ARBA00022679"/>
    </source>
</evidence>
<evidence type="ECO:0000313" key="14">
    <source>
        <dbReference type="EMBL" id="MBO3276469.1"/>
    </source>
</evidence>
<evidence type="ECO:0000256" key="4">
    <source>
        <dbReference type="ARBA" id="ARBA00022553"/>
    </source>
</evidence>
<dbReference type="PROSITE" id="PS50109">
    <property type="entry name" value="HIS_KIN"/>
    <property type="match status" value="1"/>
</dbReference>
<dbReference type="SUPFAM" id="SSF55874">
    <property type="entry name" value="ATPase domain of HSP90 chaperone/DNA topoisomerase II/histidine kinase"/>
    <property type="match status" value="1"/>
</dbReference>
<sequence length="483" mass="53943">MSATCAASCRPSATFATSCARCGARATCCPARKPELPGRHSLFWKMAVALVALCLLVIWLSWTWGRQVERENYFLSQEARDVLGGYAREAEQVLRRGGDEGVDEWLGQMRSREDGWIAVVDGRLQAVGSQQLSAEEVTRLTFLRGLHWPMSARSRGRPYIGIPFPEHPTDGRLVIQLPERFMPGGFSPLLRFLTHGVVPGGLAMLLCVLLYQQLIHPLSRLREHANALRGDDLGSGIAREVSQRRDELGELGSAFDHMAGRLRGHIAFQRQLLRDLSHELRTPLSRLRVATESELPDDVLRQRVERDVEVMQRLVENTLELAWMDTERPVLPMEPIDVASLWEMLVEDACFETGWPAARFRHELPADCVVHGHLNSLAKALENLLRNAIRHSPEDGSILLAGRAEGSQWHLWLQDQGEGVASEDLKRIFLPFTRLNAARSGEGFGLGLSIARSAVRLQSGQLWAECGNPGLRVHLRLPRASAV</sequence>
<dbReference type="GO" id="GO:0016301">
    <property type="term" value="F:kinase activity"/>
    <property type="evidence" value="ECO:0007669"/>
    <property type="project" value="UniProtKB-KW"/>
</dbReference>
<dbReference type="EC" id="2.7.13.3" evidence="3"/>
<dbReference type="InterPro" id="IPR005467">
    <property type="entry name" value="His_kinase_dom"/>
</dbReference>
<dbReference type="SMART" id="SM00304">
    <property type="entry name" value="HAMP"/>
    <property type="match status" value="1"/>
</dbReference>
<evidence type="ECO:0000256" key="10">
    <source>
        <dbReference type="ARBA" id="ARBA00023136"/>
    </source>
</evidence>
<reference evidence="14 15" key="1">
    <citation type="submission" date="2020-12" db="EMBL/GenBank/DDBJ databases">
        <title>Pseudomonas schmalbachii sp. nov. isolated from millipede gut.</title>
        <authorList>
            <person name="Shelomi M."/>
        </authorList>
    </citation>
    <scope>NUCLEOTIDE SEQUENCE [LARGE SCALE GENOMIC DNA]</scope>
    <source>
        <strain evidence="14 15">Milli4</strain>
    </source>
</reference>
<feature type="transmembrane region" description="Helical" evidence="11">
    <location>
        <begin position="42"/>
        <end position="62"/>
    </location>
</feature>
<keyword evidence="5" id="KW-0808">Transferase</keyword>
<dbReference type="PANTHER" id="PTHR45436">
    <property type="entry name" value="SENSOR HISTIDINE KINASE YKOH"/>
    <property type="match status" value="1"/>
</dbReference>
<dbReference type="InterPro" id="IPR036890">
    <property type="entry name" value="HATPase_C_sf"/>
</dbReference>
<dbReference type="InterPro" id="IPR003660">
    <property type="entry name" value="HAMP_dom"/>
</dbReference>
<dbReference type="Gene3D" id="3.30.565.10">
    <property type="entry name" value="Histidine kinase-like ATPase, C-terminal domain"/>
    <property type="match status" value="1"/>
</dbReference>
<comment type="caution">
    <text evidence="14">The sequence shown here is derived from an EMBL/GenBank/DDBJ whole genome shotgun (WGS) entry which is preliminary data.</text>
</comment>
<evidence type="ECO:0000256" key="8">
    <source>
        <dbReference type="ARBA" id="ARBA00022989"/>
    </source>
</evidence>
<evidence type="ECO:0000256" key="2">
    <source>
        <dbReference type="ARBA" id="ARBA00004141"/>
    </source>
</evidence>
<feature type="domain" description="Histidine kinase" evidence="12">
    <location>
        <begin position="275"/>
        <end position="481"/>
    </location>
</feature>
<dbReference type="SUPFAM" id="SSF47384">
    <property type="entry name" value="Homodimeric domain of signal transducing histidine kinase"/>
    <property type="match status" value="1"/>
</dbReference>
<name>A0ABS3TS15_9PSED</name>
<dbReference type="Pfam" id="PF00672">
    <property type="entry name" value="HAMP"/>
    <property type="match status" value="1"/>
</dbReference>
<dbReference type="CDD" id="cd00082">
    <property type="entry name" value="HisKA"/>
    <property type="match status" value="1"/>
</dbReference>
<evidence type="ECO:0000313" key="15">
    <source>
        <dbReference type="Proteomes" id="UP000669060"/>
    </source>
</evidence>
<dbReference type="Gene3D" id="3.30.450.170">
    <property type="entry name" value="Two-component histidine kinase, sensor domain"/>
    <property type="match status" value="1"/>
</dbReference>
<keyword evidence="10 11" id="KW-0472">Membrane</keyword>
<evidence type="ECO:0000256" key="6">
    <source>
        <dbReference type="ARBA" id="ARBA00022692"/>
    </source>
</evidence>
<keyword evidence="9" id="KW-0902">Two-component regulatory system</keyword>
<evidence type="ECO:0000256" key="7">
    <source>
        <dbReference type="ARBA" id="ARBA00022777"/>
    </source>
</evidence>
<keyword evidence="8 11" id="KW-1133">Transmembrane helix</keyword>
<feature type="domain" description="HAMP" evidence="13">
    <location>
        <begin position="212"/>
        <end position="267"/>
    </location>
</feature>
<dbReference type="InterPro" id="IPR050428">
    <property type="entry name" value="TCS_sensor_his_kinase"/>
</dbReference>
<dbReference type="Pfam" id="PF00512">
    <property type="entry name" value="HisKA"/>
    <property type="match status" value="1"/>
</dbReference>
<keyword evidence="15" id="KW-1185">Reference proteome</keyword>
<protein>
    <recommendedName>
        <fullName evidence="3">histidine kinase</fullName>
        <ecNumber evidence="3">2.7.13.3</ecNumber>
    </recommendedName>
</protein>
<dbReference type="Gene3D" id="1.10.287.130">
    <property type="match status" value="1"/>
</dbReference>
<dbReference type="InterPro" id="IPR038428">
    <property type="entry name" value="HK_sensor_dom_sf"/>
</dbReference>
<comment type="subcellular location">
    <subcellularLocation>
        <location evidence="2">Membrane</location>
        <topology evidence="2">Multi-pass membrane protein</topology>
    </subcellularLocation>
</comment>
<dbReference type="Pfam" id="PF16750">
    <property type="entry name" value="HK_sensor"/>
    <property type="match status" value="1"/>
</dbReference>
<dbReference type="CDD" id="cd06225">
    <property type="entry name" value="HAMP"/>
    <property type="match status" value="1"/>
</dbReference>
<evidence type="ECO:0000256" key="1">
    <source>
        <dbReference type="ARBA" id="ARBA00000085"/>
    </source>
</evidence>
<evidence type="ECO:0000259" key="12">
    <source>
        <dbReference type="PROSITE" id="PS50109"/>
    </source>
</evidence>
<dbReference type="SUPFAM" id="SSF158472">
    <property type="entry name" value="HAMP domain-like"/>
    <property type="match status" value="1"/>
</dbReference>
<keyword evidence="4" id="KW-0597">Phosphoprotein</keyword>
<dbReference type="SMART" id="SM00387">
    <property type="entry name" value="HATPase_c"/>
    <property type="match status" value="1"/>
</dbReference>
<dbReference type="PANTHER" id="PTHR45436:SF15">
    <property type="entry name" value="SENSOR HISTIDINE KINASE CUSS"/>
    <property type="match status" value="1"/>
</dbReference>
<dbReference type="InterPro" id="IPR003594">
    <property type="entry name" value="HATPase_dom"/>
</dbReference>
<evidence type="ECO:0000259" key="13">
    <source>
        <dbReference type="PROSITE" id="PS50885"/>
    </source>
</evidence>
<evidence type="ECO:0000256" key="11">
    <source>
        <dbReference type="SAM" id="Phobius"/>
    </source>
</evidence>
<organism evidence="14 15">
    <name type="scientific">Pseudomonas schmalbachii</name>
    <dbReference type="NCBI Taxonomy" id="2816993"/>
    <lineage>
        <taxon>Bacteria</taxon>
        <taxon>Pseudomonadati</taxon>
        <taxon>Pseudomonadota</taxon>
        <taxon>Gammaproteobacteria</taxon>
        <taxon>Pseudomonadales</taxon>
        <taxon>Pseudomonadaceae</taxon>
        <taxon>Pseudomonas</taxon>
    </lineage>
</organism>
<evidence type="ECO:0000256" key="9">
    <source>
        <dbReference type="ARBA" id="ARBA00023012"/>
    </source>
</evidence>
<dbReference type="EMBL" id="JAELYA010000005">
    <property type="protein sequence ID" value="MBO3276469.1"/>
    <property type="molecule type" value="Genomic_DNA"/>
</dbReference>
<dbReference type="InterPro" id="IPR036097">
    <property type="entry name" value="HisK_dim/P_sf"/>
</dbReference>
<dbReference type="PROSITE" id="PS50885">
    <property type="entry name" value="HAMP"/>
    <property type="match status" value="1"/>
</dbReference>
<proteinExistence type="predicted"/>
<dbReference type="Gene3D" id="1.10.8.500">
    <property type="entry name" value="HAMP domain in histidine kinase"/>
    <property type="match status" value="1"/>
</dbReference>
<dbReference type="Proteomes" id="UP000669060">
    <property type="component" value="Unassembled WGS sequence"/>
</dbReference>